<reference evidence="1" key="1">
    <citation type="submission" date="2022-10" db="EMBL/GenBank/DDBJ databases">
        <title>Comparative genomic analysis of Cohnella hashimotonis sp. nov., isolated from the International Space Station.</title>
        <authorList>
            <person name="Simpson A."/>
            <person name="Venkateswaran K."/>
        </authorList>
    </citation>
    <scope>NUCLEOTIDE SEQUENCE</scope>
    <source>
        <strain evidence="1">DSM 28161</strain>
    </source>
</reference>
<sequence>MLGITFSSVPRPLMVAWWSACFPGFGHFVINQYARGVLFTLTEMLVNKLCRLNDAIVYTFCGRFDDAAEVLDPNWAFGYATIYLFAVWDSYRGAKYQGSLRSLSDGEAPIRRMRIYPLEVQYIERKNPLTGIFLFASFPGTRAAVQSAIRLGLLLYVLVVDLYRDVSRAGGQRRAALRLCRAIDRNDLAALVHVYALRDRRRCLPGLPGNDRAK</sequence>
<dbReference type="EMBL" id="JAPDIA010000002">
    <property type="protein sequence ID" value="MDG0808801.1"/>
    <property type="molecule type" value="Genomic_DNA"/>
</dbReference>
<dbReference type="AlphaFoldDB" id="A0A9X4KRC5"/>
<dbReference type="RefSeq" id="WP_277529631.1">
    <property type="nucleotide sequence ID" value="NZ_JAPDIA010000002.1"/>
</dbReference>
<accession>A0A9X4KRC5</accession>
<keyword evidence="2" id="KW-1185">Reference proteome</keyword>
<gene>
    <name evidence="1" type="ORF">OMP40_04905</name>
</gene>
<protein>
    <submittedName>
        <fullName evidence="1">Uncharacterized protein</fullName>
    </submittedName>
</protein>
<proteinExistence type="predicted"/>
<name>A0A9X4KRC5_9BACL</name>
<comment type="caution">
    <text evidence="1">The sequence shown here is derived from an EMBL/GenBank/DDBJ whole genome shotgun (WGS) entry which is preliminary data.</text>
</comment>
<organism evidence="1 2">
    <name type="scientific">Cohnella rhizosphaerae</name>
    <dbReference type="NCBI Taxonomy" id="1457232"/>
    <lineage>
        <taxon>Bacteria</taxon>
        <taxon>Bacillati</taxon>
        <taxon>Bacillota</taxon>
        <taxon>Bacilli</taxon>
        <taxon>Bacillales</taxon>
        <taxon>Paenibacillaceae</taxon>
        <taxon>Cohnella</taxon>
    </lineage>
</organism>
<evidence type="ECO:0000313" key="1">
    <source>
        <dbReference type="EMBL" id="MDG0808801.1"/>
    </source>
</evidence>
<dbReference type="Proteomes" id="UP001153404">
    <property type="component" value="Unassembled WGS sequence"/>
</dbReference>
<evidence type="ECO:0000313" key="2">
    <source>
        <dbReference type="Proteomes" id="UP001153404"/>
    </source>
</evidence>